<sequence length="402" mass="44869">MQHPKLDPRPSSKSPAACPCDMSLGRLSRSKAPCTVPIKSRSNIRIGEGAGSERWCRGEVKPQKVLLHPYMKHVYVEDSVKAVPLEEEPDAAPIILDDQFDKGFTQVEEIEEESEEEEESEQTLSAPEDVPPSESFSSMESESEGSVAVVIEQPEVVALDDLIPGVGTAACGQELMYIDRSASKDAYPVYRVEWQVSETCAVLPKFPPAVKELGYTFILETHMIGKYVRVRATRRVPKQREHVALAGFDPHTGRQVDFTAEQKEEMISGVKVRLPGTVTVQLGSILFEWDTEDVDGDVVPQDCEFNIKEVQFLPSRASKTLVLVDLNTELPLPFDVDPAVGRDTLLFVAIAFQANRKKKGKTDYWKGVRDSGELKEVKSMVNDFLIYLDEHGREVIPYEDVS</sequence>
<dbReference type="EMBL" id="CDMZ01005791">
    <property type="protein sequence ID" value="CEM54477.1"/>
    <property type="molecule type" value="Genomic_DNA"/>
</dbReference>
<reference evidence="2" key="1">
    <citation type="submission" date="2014-11" db="EMBL/GenBank/DDBJ databases">
        <authorList>
            <person name="Otto D Thomas"/>
            <person name="Naeem Raeece"/>
        </authorList>
    </citation>
    <scope>NUCLEOTIDE SEQUENCE</scope>
</reference>
<feature type="compositionally biased region" description="Acidic residues" evidence="1">
    <location>
        <begin position="108"/>
        <end position="121"/>
    </location>
</feature>
<gene>
    <name evidence="2" type="ORF">Cvel_12803</name>
</gene>
<name>A0A0G4IBC6_9ALVE</name>
<feature type="compositionally biased region" description="Low complexity" evidence="1">
    <location>
        <begin position="133"/>
        <end position="144"/>
    </location>
</feature>
<accession>A0A0G4IBC6</accession>
<organism evidence="2">
    <name type="scientific">Chromera velia CCMP2878</name>
    <dbReference type="NCBI Taxonomy" id="1169474"/>
    <lineage>
        <taxon>Eukaryota</taxon>
        <taxon>Sar</taxon>
        <taxon>Alveolata</taxon>
        <taxon>Colpodellida</taxon>
        <taxon>Chromeraceae</taxon>
        <taxon>Chromera</taxon>
    </lineage>
</organism>
<feature type="region of interest" description="Disordered" evidence="1">
    <location>
        <begin position="108"/>
        <end position="144"/>
    </location>
</feature>
<protein>
    <submittedName>
        <fullName evidence="2">Uncharacterized protein</fullName>
    </submittedName>
</protein>
<evidence type="ECO:0000256" key="1">
    <source>
        <dbReference type="SAM" id="MobiDB-lite"/>
    </source>
</evidence>
<evidence type="ECO:0000313" key="2">
    <source>
        <dbReference type="EMBL" id="CEM54477.1"/>
    </source>
</evidence>
<dbReference type="AlphaFoldDB" id="A0A0G4IBC6"/>
<dbReference type="VEuPathDB" id="CryptoDB:Cvel_12803"/>
<proteinExistence type="predicted"/>